<dbReference type="GO" id="GO:0000407">
    <property type="term" value="C:phagophore assembly site"/>
    <property type="evidence" value="ECO:0007669"/>
    <property type="project" value="TreeGrafter"/>
</dbReference>
<dbReference type="GO" id="GO:0000423">
    <property type="term" value="P:mitophagy"/>
    <property type="evidence" value="ECO:0007669"/>
    <property type="project" value="TreeGrafter"/>
</dbReference>
<dbReference type="GO" id="GO:0030674">
    <property type="term" value="F:protein-macromolecule adaptor activity"/>
    <property type="evidence" value="ECO:0007669"/>
    <property type="project" value="TreeGrafter"/>
</dbReference>
<evidence type="ECO:0000256" key="1">
    <source>
        <dbReference type="ARBA" id="ARBA00005965"/>
    </source>
</evidence>
<dbReference type="GO" id="GO:0000045">
    <property type="term" value="P:autophagosome assembly"/>
    <property type="evidence" value="ECO:0007669"/>
    <property type="project" value="TreeGrafter"/>
</dbReference>
<dbReference type="OrthoDB" id="9987843at2759"/>
<dbReference type="PANTHER" id="PTHR12768">
    <property type="entry name" value="BECLIN 1"/>
    <property type="match status" value="1"/>
</dbReference>
<protein>
    <recommendedName>
        <fullName evidence="2">Atg6 BARA domain-containing protein</fullName>
    </recommendedName>
</protein>
<comment type="caution">
    <text evidence="4">The sequence shown here is derived from an EMBL/GenBank/DDBJ whole genome shotgun (WGS) entry which is preliminary data.</text>
</comment>
<dbReference type="SUPFAM" id="SSF52047">
    <property type="entry name" value="RNI-like"/>
    <property type="match status" value="1"/>
</dbReference>
<evidence type="ECO:0000259" key="2">
    <source>
        <dbReference type="Pfam" id="PF04111"/>
    </source>
</evidence>
<organism evidence="4 5">
    <name type="scientific">Adineta steineri</name>
    <dbReference type="NCBI Taxonomy" id="433720"/>
    <lineage>
        <taxon>Eukaryota</taxon>
        <taxon>Metazoa</taxon>
        <taxon>Spiralia</taxon>
        <taxon>Gnathifera</taxon>
        <taxon>Rotifera</taxon>
        <taxon>Eurotatoria</taxon>
        <taxon>Bdelloidea</taxon>
        <taxon>Adinetida</taxon>
        <taxon>Adinetidae</taxon>
        <taxon>Adineta</taxon>
    </lineage>
</organism>
<reference evidence="4" key="1">
    <citation type="submission" date="2021-02" db="EMBL/GenBank/DDBJ databases">
        <authorList>
            <person name="Nowell W R."/>
        </authorList>
    </citation>
    <scope>NUCLEOTIDE SEQUENCE</scope>
</reference>
<dbReference type="Proteomes" id="UP000663832">
    <property type="component" value="Unassembled WGS sequence"/>
</dbReference>
<proteinExistence type="inferred from homology"/>
<dbReference type="GO" id="GO:0043548">
    <property type="term" value="F:phosphatidylinositol 3-kinase binding"/>
    <property type="evidence" value="ECO:0007669"/>
    <property type="project" value="TreeGrafter"/>
</dbReference>
<evidence type="ECO:0000313" key="5">
    <source>
        <dbReference type="Proteomes" id="UP000663832"/>
    </source>
</evidence>
<feature type="domain" description="Atg6 BARA" evidence="2">
    <location>
        <begin position="556"/>
        <end position="697"/>
    </location>
</feature>
<name>A0A815L7P3_9BILA</name>
<evidence type="ECO:0000313" key="4">
    <source>
        <dbReference type="EMBL" id="CAF1402507.1"/>
    </source>
</evidence>
<dbReference type="Pfam" id="PF04111">
    <property type="entry name" value="APG6"/>
    <property type="match status" value="1"/>
</dbReference>
<sequence>MNVLVCFSSLKEFITCFEDLSNELIYEIFDLLDFHHVCQAFDSLNARFYNLITNSTLPIEVNLSSISKSTFKRYNKDIILPNKHRIHSLHLSNPCLYDDISLPIHILSKFLRLKTLSLNNIESKHLEYLLPTLVSLPCLSSLSITSIDIIVNRTAIYSQIIRLPALKYCSLSLKGSHYSEVSLPTLDKYSTIEHLIIKHDISTNELYNLLSSIPQLRRVYICYILNSWTTYMKPSPFLLPYLTHVSLDLSSISFAVFEEMVIDIFHVVHVLHIFIHNNNDQMYINANRWEQLILSHMRNLRIFDIRHETWSRNITTNNQVILNNPTNTFTSSFWSEREWFFTQQFIQERYRNCTIFCSIEPYRRKYYTLCKQIHPSTYLNSKKTHLQSVQHLRIDNENEIIDCKYYFPNVTTLTLENSLSCTLIKSRSLSLTKIIEILQFTPYIRTLIFESMPLYGVNYKSIQQNQTFQLVSNTNMITNVIFKQRCTLDKLQLFVALCSRIQHLTLGHDTEDLESIVRFLLKKRNENTSNLCSIRLVSTCPFFLATLRTLIESETLLTDYILKKVGTNIYLWRYKIIPLGSHSYIEVLNERENEKFVQLPLYTSQRYLDLDIPFDKALVAFLDCVNQFKLAIESKNKAINSKNKSFCLPYKMNGKGIISDSNGIPFSVKFQFNSQENWTKALKYMLTNLKWGLSWITSQLPDDMTTSNAIPSSSSPTVASPR</sequence>
<accession>A0A815L7P3</accession>
<dbReference type="PANTHER" id="PTHR12768:SF4">
    <property type="entry name" value="BECLIN-1"/>
    <property type="match status" value="1"/>
</dbReference>
<dbReference type="InterPro" id="IPR038274">
    <property type="entry name" value="Atg6/Beclin_C_sf"/>
</dbReference>
<dbReference type="GO" id="GO:0045324">
    <property type="term" value="P:late endosome to vacuole transport"/>
    <property type="evidence" value="ECO:0007669"/>
    <property type="project" value="TreeGrafter"/>
</dbReference>
<dbReference type="InterPro" id="IPR040455">
    <property type="entry name" value="Atg6_BARA"/>
</dbReference>
<dbReference type="GO" id="GO:0006995">
    <property type="term" value="P:cellular response to nitrogen starvation"/>
    <property type="evidence" value="ECO:0007669"/>
    <property type="project" value="TreeGrafter"/>
</dbReference>
<gene>
    <name evidence="3" type="ORF">BJG266_LOCUS22568</name>
    <name evidence="4" type="ORF">QVE165_LOCUS36865</name>
</gene>
<dbReference type="Gene3D" id="1.10.418.40">
    <property type="entry name" value="Autophagy protein 6/Beclin 1"/>
    <property type="match status" value="1"/>
</dbReference>
<dbReference type="GO" id="GO:0034272">
    <property type="term" value="C:phosphatidylinositol 3-kinase complex, class III, type II"/>
    <property type="evidence" value="ECO:0007669"/>
    <property type="project" value="TreeGrafter"/>
</dbReference>
<dbReference type="EMBL" id="CAJNOM010000375">
    <property type="protein sequence ID" value="CAF1402507.1"/>
    <property type="molecule type" value="Genomic_DNA"/>
</dbReference>
<dbReference type="AlphaFoldDB" id="A0A815L7P3"/>
<dbReference type="Proteomes" id="UP000663877">
    <property type="component" value="Unassembled WGS sequence"/>
</dbReference>
<dbReference type="GO" id="GO:0034271">
    <property type="term" value="C:phosphatidylinositol 3-kinase complex, class III, type I"/>
    <property type="evidence" value="ECO:0007669"/>
    <property type="project" value="TreeGrafter"/>
</dbReference>
<keyword evidence="5" id="KW-1185">Reference proteome</keyword>
<comment type="similarity">
    <text evidence="1">Belongs to the beclin family.</text>
</comment>
<dbReference type="InterPro" id="IPR007243">
    <property type="entry name" value="Atg6/Beclin"/>
</dbReference>
<dbReference type="EMBL" id="CAJNOI010000142">
    <property type="protein sequence ID" value="CAF1123033.1"/>
    <property type="molecule type" value="Genomic_DNA"/>
</dbReference>
<evidence type="ECO:0000313" key="3">
    <source>
        <dbReference type="EMBL" id="CAF1123033.1"/>
    </source>
</evidence>